<evidence type="ECO:0000313" key="7">
    <source>
        <dbReference type="EMBL" id="GAA0621381.1"/>
    </source>
</evidence>
<comment type="caution">
    <text evidence="7">The sequence shown here is derived from an EMBL/GenBank/DDBJ whole genome shotgun (WGS) entry which is preliminary data.</text>
</comment>
<dbReference type="InterPro" id="IPR015797">
    <property type="entry name" value="NUDIX_hydrolase-like_dom_sf"/>
</dbReference>
<evidence type="ECO:0000256" key="5">
    <source>
        <dbReference type="RuleBase" id="RU003476"/>
    </source>
</evidence>
<dbReference type="Pfam" id="PF00293">
    <property type="entry name" value="NUDIX"/>
    <property type="match status" value="1"/>
</dbReference>
<dbReference type="PRINTS" id="PR00502">
    <property type="entry name" value="NUDIXFAMILY"/>
</dbReference>
<accession>A0ABP3RZ10</accession>
<evidence type="ECO:0000259" key="6">
    <source>
        <dbReference type="PROSITE" id="PS51462"/>
    </source>
</evidence>
<evidence type="ECO:0000256" key="2">
    <source>
        <dbReference type="ARBA" id="ARBA00005582"/>
    </source>
</evidence>
<comment type="similarity">
    <text evidence="2 5">Belongs to the Nudix hydrolase family.</text>
</comment>
<keyword evidence="8" id="KW-1185">Reference proteome</keyword>
<dbReference type="CDD" id="cd18876">
    <property type="entry name" value="NUDIX_Hydrolase"/>
    <property type="match status" value="1"/>
</dbReference>
<gene>
    <name evidence="7" type="ORF">GCM10010394_60040</name>
</gene>
<dbReference type="GO" id="GO:0016787">
    <property type="term" value="F:hydrolase activity"/>
    <property type="evidence" value="ECO:0007669"/>
    <property type="project" value="UniProtKB-KW"/>
</dbReference>
<comment type="cofactor">
    <cofactor evidence="1">
        <name>Mg(2+)</name>
        <dbReference type="ChEBI" id="CHEBI:18420"/>
    </cofactor>
</comment>
<evidence type="ECO:0000256" key="1">
    <source>
        <dbReference type="ARBA" id="ARBA00001946"/>
    </source>
</evidence>
<dbReference type="PANTHER" id="PTHR43046:SF12">
    <property type="entry name" value="GDP-MANNOSE MANNOSYL HYDROLASE"/>
    <property type="match status" value="1"/>
</dbReference>
<dbReference type="RefSeq" id="WP_344078838.1">
    <property type="nucleotide sequence ID" value="NZ_BAAACA010000043.1"/>
</dbReference>
<dbReference type="SUPFAM" id="SSF55811">
    <property type="entry name" value="Nudix"/>
    <property type="match status" value="1"/>
</dbReference>
<keyword evidence="4" id="KW-0460">Magnesium</keyword>
<evidence type="ECO:0000256" key="4">
    <source>
        <dbReference type="ARBA" id="ARBA00022842"/>
    </source>
</evidence>
<dbReference type="EMBL" id="BAAACA010000043">
    <property type="protein sequence ID" value="GAA0621381.1"/>
    <property type="molecule type" value="Genomic_DNA"/>
</dbReference>
<dbReference type="Proteomes" id="UP001500668">
    <property type="component" value="Unassembled WGS sequence"/>
</dbReference>
<reference evidence="8" key="1">
    <citation type="journal article" date="2019" name="Int. J. Syst. Evol. Microbiol.">
        <title>The Global Catalogue of Microorganisms (GCM) 10K type strain sequencing project: providing services to taxonomists for standard genome sequencing and annotation.</title>
        <authorList>
            <consortium name="The Broad Institute Genomics Platform"/>
            <consortium name="The Broad Institute Genome Sequencing Center for Infectious Disease"/>
            <person name="Wu L."/>
            <person name="Ma J."/>
        </authorList>
    </citation>
    <scope>NUCLEOTIDE SEQUENCE [LARGE SCALE GENOMIC DNA]</scope>
    <source>
        <strain evidence="8">JCM 5067</strain>
    </source>
</reference>
<proteinExistence type="inferred from homology"/>
<dbReference type="InterPro" id="IPR020476">
    <property type="entry name" value="Nudix_hydrolase"/>
</dbReference>
<evidence type="ECO:0000256" key="3">
    <source>
        <dbReference type="ARBA" id="ARBA00022801"/>
    </source>
</evidence>
<keyword evidence="3 5" id="KW-0378">Hydrolase</keyword>
<dbReference type="InterPro" id="IPR000086">
    <property type="entry name" value="NUDIX_hydrolase_dom"/>
</dbReference>
<sequence>MRPTPADPEAWNAYLAEGNATQARKRVAADVVLRDPDGNVLLVKPTYKPGWDLPGGMAEDNEAPDDAARRELKEELGLDLPLQGLLVVDWVPPHGPWDDQIAFVFDAGAMDRDLATALRPHDGELSELAFVPPRQASAWLRDRLSRRFEAAMAALVDGRPRYLHDGG</sequence>
<dbReference type="Gene3D" id="3.90.79.10">
    <property type="entry name" value="Nucleoside Triphosphate Pyrophosphohydrolase"/>
    <property type="match status" value="1"/>
</dbReference>
<protein>
    <submittedName>
        <fullName evidence="7">NUDIX hydrolase</fullName>
    </submittedName>
</protein>
<organism evidence="7 8">
    <name type="scientific">Streptomyces crystallinus</name>
    <dbReference type="NCBI Taxonomy" id="68191"/>
    <lineage>
        <taxon>Bacteria</taxon>
        <taxon>Bacillati</taxon>
        <taxon>Actinomycetota</taxon>
        <taxon>Actinomycetes</taxon>
        <taxon>Kitasatosporales</taxon>
        <taxon>Streptomycetaceae</taxon>
        <taxon>Streptomyces</taxon>
    </lineage>
</organism>
<dbReference type="PANTHER" id="PTHR43046">
    <property type="entry name" value="GDP-MANNOSE MANNOSYL HYDROLASE"/>
    <property type="match status" value="1"/>
</dbReference>
<name>A0ABP3RZ10_9ACTN</name>
<dbReference type="PROSITE" id="PS51462">
    <property type="entry name" value="NUDIX"/>
    <property type="match status" value="1"/>
</dbReference>
<dbReference type="PROSITE" id="PS00893">
    <property type="entry name" value="NUDIX_BOX"/>
    <property type="match status" value="1"/>
</dbReference>
<evidence type="ECO:0000313" key="8">
    <source>
        <dbReference type="Proteomes" id="UP001500668"/>
    </source>
</evidence>
<dbReference type="InterPro" id="IPR020084">
    <property type="entry name" value="NUDIX_hydrolase_CS"/>
</dbReference>
<feature type="domain" description="Nudix hydrolase" evidence="6">
    <location>
        <begin position="24"/>
        <end position="153"/>
    </location>
</feature>